<dbReference type="OrthoDB" id="9789463at2"/>
<dbReference type="GO" id="GO:0071973">
    <property type="term" value="P:bacterial-type flagellum-dependent cell motility"/>
    <property type="evidence" value="ECO:0007669"/>
    <property type="project" value="InterPro"/>
</dbReference>
<reference evidence="10 11" key="1">
    <citation type="submission" date="2018-05" db="EMBL/GenBank/DDBJ databases">
        <title>Genomic Encyclopedia of Type Strains, Phase IV (KMG-IV): sequencing the most valuable type-strain genomes for metagenomic binning, comparative biology and taxonomic classification.</title>
        <authorList>
            <person name="Goeker M."/>
        </authorList>
    </citation>
    <scope>NUCLEOTIDE SEQUENCE [LARGE SCALE GENOMIC DNA]</scope>
    <source>
        <strain evidence="10 11">DSM 26006</strain>
    </source>
</reference>
<dbReference type="AlphaFoldDB" id="A0A317R8L3"/>
<feature type="chain" id="PRO_5016373653" evidence="9">
    <location>
        <begin position="27"/>
        <end position="242"/>
    </location>
</feature>
<keyword evidence="11" id="KW-1185">Reference proteome</keyword>
<dbReference type="Pfam" id="PF02107">
    <property type="entry name" value="FlgH"/>
    <property type="match status" value="1"/>
</dbReference>
<sequence length="242" mass="25585">MHTASRPARLLAAAAAALLAAGCASVNPPPPVDVLPTQLPMVQAPAQPAVHGRPTGSLFHAASYRPGFEDPRARYVGDLVSIRIEERIEAQQNSKSTIGRNSKTSAGITDVPLLPSKVAAKVVGHSKLGAGSETTFNGNGDTSSKNKFESSITAVVTEVLPNGHLVITGEKQVGVNRSVDVLRFSGIVDPRNLRRSKDGFTPSEIRSEYVANVRVVSRGLGEQAEAQAMGWLARAFNNVTPF</sequence>
<keyword evidence="10" id="KW-0966">Cell projection</keyword>
<feature type="signal peptide" evidence="9">
    <location>
        <begin position="1"/>
        <end position="26"/>
    </location>
</feature>
<dbReference type="RefSeq" id="WP_019374840.1">
    <property type="nucleotide sequence ID" value="NZ_ALEE01000651.1"/>
</dbReference>
<evidence type="ECO:0000256" key="6">
    <source>
        <dbReference type="ARBA" id="ARBA00023136"/>
    </source>
</evidence>
<dbReference type="PANTHER" id="PTHR34933:SF1">
    <property type="entry name" value="FLAGELLAR L-RING PROTEIN"/>
    <property type="match status" value="1"/>
</dbReference>
<evidence type="ECO:0000256" key="3">
    <source>
        <dbReference type="ARBA" id="ARBA00004442"/>
    </source>
</evidence>
<keyword evidence="8" id="KW-0998">Cell outer membrane</keyword>
<dbReference type="EMBL" id="QGUB01000008">
    <property type="protein sequence ID" value="PWW44432.1"/>
    <property type="molecule type" value="Genomic_DNA"/>
</dbReference>
<organism evidence="10 11">
    <name type="scientific">Melaminivora alkalimesophila</name>
    <dbReference type="NCBI Taxonomy" id="1165852"/>
    <lineage>
        <taxon>Bacteria</taxon>
        <taxon>Pseudomonadati</taxon>
        <taxon>Pseudomonadota</taxon>
        <taxon>Betaproteobacteria</taxon>
        <taxon>Burkholderiales</taxon>
        <taxon>Comamonadaceae</taxon>
        <taxon>Melaminivora</taxon>
    </lineage>
</organism>
<evidence type="ECO:0000256" key="2">
    <source>
        <dbReference type="ARBA" id="ARBA00004117"/>
    </source>
</evidence>
<evidence type="ECO:0000313" key="11">
    <source>
        <dbReference type="Proteomes" id="UP000246483"/>
    </source>
</evidence>
<evidence type="ECO:0000256" key="4">
    <source>
        <dbReference type="ARBA" id="ARBA00006929"/>
    </source>
</evidence>
<dbReference type="GO" id="GO:0009279">
    <property type="term" value="C:cell outer membrane"/>
    <property type="evidence" value="ECO:0007669"/>
    <property type="project" value="UniProtKB-SubCell"/>
</dbReference>
<comment type="subcellular location">
    <subcellularLocation>
        <location evidence="2">Bacterial flagellum basal body</location>
    </subcellularLocation>
    <subcellularLocation>
        <location evidence="3">Cell outer membrane</location>
    </subcellularLocation>
</comment>
<dbReference type="GO" id="GO:0003774">
    <property type="term" value="F:cytoskeletal motor activity"/>
    <property type="evidence" value="ECO:0007669"/>
    <property type="project" value="InterPro"/>
</dbReference>
<dbReference type="PROSITE" id="PS51257">
    <property type="entry name" value="PROKAR_LIPOPROTEIN"/>
    <property type="match status" value="1"/>
</dbReference>
<evidence type="ECO:0000256" key="9">
    <source>
        <dbReference type="SAM" id="SignalP"/>
    </source>
</evidence>
<name>A0A317R8L3_9BURK</name>
<proteinExistence type="inferred from homology"/>
<dbReference type="GO" id="GO:0009427">
    <property type="term" value="C:bacterial-type flagellum basal body, distal rod, L ring"/>
    <property type="evidence" value="ECO:0007669"/>
    <property type="project" value="InterPro"/>
</dbReference>
<dbReference type="PANTHER" id="PTHR34933">
    <property type="entry name" value="FLAGELLAR L-RING PROTEIN"/>
    <property type="match status" value="1"/>
</dbReference>
<comment type="function">
    <text evidence="1">Assembles around the rod to form the L-ring and probably protects the motor/basal body from shearing forces during rotation.</text>
</comment>
<evidence type="ECO:0000313" key="10">
    <source>
        <dbReference type="EMBL" id="PWW44432.1"/>
    </source>
</evidence>
<keyword evidence="6" id="KW-0472">Membrane</keyword>
<evidence type="ECO:0000256" key="5">
    <source>
        <dbReference type="ARBA" id="ARBA00022729"/>
    </source>
</evidence>
<accession>A0A317R8L3</accession>
<keyword evidence="10" id="KW-0282">Flagellum</keyword>
<evidence type="ECO:0000256" key="7">
    <source>
        <dbReference type="ARBA" id="ARBA00023143"/>
    </source>
</evidence>
<keyword evidence="5 9" id="KW-0732">Signal</keyword>
<keyword evidence="7" id="KW-0975">Bacterial flagellum</keyword>
<evidence type="ECO:0000256" key="8">
    <source>
        <dbReference type="ARBA" id="ARBA00023237"/>
    </source>
</evidence>
<dbReference type="Proteomes" id="UP000246483">
    <property type="component" value="Unassembled WGS sequence"/>
</dbReference>
<protein>
    <submittedName>
        <fullName evidence="10">Flagellar L-ring protein FlgH</fullName>
    </submittedName>
</protein>
<gene>
    <name evidence="10" type="ORF">DFR36_108109</name>
</gene>
<comment type="caution">
    <text evidence="10">The sequence shown here is derived from an EMBL/GenBank/DDBJ whole genome shotgun (WGS) entry which is preliminary data.</text>
</comment>
<dbReference type="PRINTS" id="PR01008">
    <property type="entry name" value="FLGLRINGFLGH"/>
</dbReference>
<keyword evidence="10" id="KW-0969">Cilium</keyword>
<dbReference type="InterPro" id="IPR000527">
    <property type="entry name" value="Flag_Lring"/>
</dbReference>
<comment type="similarity">
    <text evidence="4">Belongs to the FlgH family.</text>
</comment>
<evidence type="ECO:0000256" key="1">
    <source>
        <dbReference type="ARBA" id="ARBA00002591"/>
    </source>
</evidence>